<feature type="binding site" evidence="1">
    <location>
        <position position="161"/>
    </location>
    <ligand>
        <name>Ca(2+)</name>
        <dbReference type="ChEBI" id="CHEBI:29108"/>
    </ligand>
</feature>
<name>A0A8J2PNQ1_9HEXA</name>
<protein>
    <recommendedName>
        <fullName evidence="4">Soluble calcium-activated nucleotidase 1</fullName>
    </recommendedName>
</protein>
<comment type="caution">
    <text evidence="2">The sequence shown here is derived from an EMBL/GenBank/DDBJ whole genome shotgun (WGS) entry which is preliminary data.</text>
</comment>
<dbReference type="GO" id="GO:0030166">
    <property type="term" value="P:proteoglycan biosynthetic process"/>
    <property type="evidence" value="ECO:0007669"/>
    <property type="project" value="TreeGrafter"/>
</dbReference>
<sequence>MQVTFISADPIALRYPLLKPSLQKLKNTGYQFILSCTIRERLYSLVDGGTITVKVKPIEGVRKERSINRKTEAIDRRPFEPRHGLYNYTLGIIADLDKKSKRRDVNGEDEWFSYLRTGNLYLRYQQHSQNGASINITWNQGKRQELVQNISFNGRAMEFSELIVYQLQLLTCDDQSGIVYKLLPNFPRKGKVSWRHVKWLQLPNVDHKKGFKCEWAAEKDGNLWVGSHGREGMYDVHEISPTGTVKTHDWYQNYKRLAASVDVWLPEIRTNSLLPNGYVTHESAGWDSHNNKWVFLPRKISKTKFDPEIDMYQGSNQVIVADEDFKEVSARAIAGHLIPTHGVSSFKWIPLEGTNNKYIVALKTVESTDGRQETYILAFDTAGNILFPETKIEDNKYEGLEFI</sequence>
<evidence type="ECO:0000256" key="1">
    <source>
        <dbReference type="PIRSR" id="PIRSR609283-1"/>
    </source>
</evidence>
<dbReference type="GO" id="GO:0004382">
    <property type="term" value="F:GDP phosphatase activity"/>
    <property type="evidence" value="ECO:0007669"/>
    <property type="project" value="TreeGrafter"/>
</dbReference>
<dbReference type="Proteomes" id="UP000708208">
    <property type="component" value="Unassembled WGS sequence"/>
</dbReference>
<dbReference type="GO" id="GO:0005509">
    <property type="term" value="F:calcium ion binding"/>
    <property type="evidence" value="ECO:0007669"/>
    <property type="project" value="InterPro"/>
</dbReference>
<proteinExistence type="predicted"/>
<evidence type="ECO:0000313" key="2">
    <source>
        <dbReference type="EMBL" id="CAG7828028.1"/>
    </source>
</evidence>
<comment type="cofactor">
    <cofactor evidence="1">
        <name>Ca(2+)</name>
        <dbReference type="ChEBI" id="CHEBI:29108"/>
    </cofactor>
</comment>
<dbReference type="InterPro" id="IPR009283">
    <property type="entry name" value="Apyrase"/>
</dbReference>
<reference evidence="2" key="1">
    <citation type="submission" date="2021-06" db="EMBL/GenBank/DDBJ databases">
        <authorList>
            <person name="Hodson N. C."/>
            <person name="Mongue J. A."/>
            <person name="Jaron S. K."/>
        </authorList>
    </citation>
    <scope>NUCLEOTIDE SEQUENCE</scope>
</reference>
<dbReference type="Pfam" id="PF06079">
    <property type="entry name" value="Apyrase"/>
    <property type="match status" value="1"/>
</dbReference>
<keyword evidence="1" id="KW-0479">Metal-binding</keyword>
<dbReference type="PANTHER" id="PTHR13023">
    <property type="entry name" value="APYRASE"/>
    <property type="match status" value="1"/>
</dbReference>
<accession>A0A8J2PNQ1</accession>
<dbReference type="AlphaFoldDB" id="A0A8J2PNQ1"/>
<feature type="binding site" evidence="1">
    <location>
        <position position="214"/>
    </location>
    <ligand>
        <name>Ca(2+)</name>
        <dbReference type="ChEBI" id="CHEBI:29108"/>
    </ligand>
</feature>
<dbReference type="PANTHER" id="PTHR13023:SF3">
    <property type="entry name" value="SOLUBLE CALCIUM-ACTIVATED NUCLEOTIDASE 1"/>
    <property type="match status" value="1"/>
</dbReference>
<evidence type="ECO:0008006" key="4">
    <source>
        <dbReference type="Google" id="ProtNLM"/>
    </source>
</evidence>
<feature type="binding site" evidence="1">
    <location>
        <position position="344"/>
    </location>
    <ligand>
        <name>Ca(2+)</name>
        <dbReference type="ChEBI" id="CHEBI:29108"/>
    </ligand>
</feature>
<organism evidence="2 3">
    <name type="scientific">Allacma fusca</name>
    <dbReference type="NCBI Taxonomy" id="39272"/>
    <lineage>
        <taxon>Eukaryota</taxon>
        <taxon>Metazoa</taxon>
        <taxon>Ecdysozoa</taxon>
        <taxon>Arthropoda</taxon>
        <taxon>Hexapoda</taxon>
        <taxon>Collembola</taxon>
        <taxon>Symphypleona</taxon>
        <taxon>Sminthuridae</taxon>
        <taxon>Allacma</taxon>
    </lineage>
</organism>
<dbReference type="EMBL" id="CAJVCH010545851">
    <property type="protein sequence ID" value="CAG7828028.1"/>
    <property type="molecule type" value="Genomic_DNA"/>
</dbReference>
<dbReference type="GO" id="GO:0045134">
    <property type="term" value="F:UDP phosphatase activity"/>
    <property type="evidence" value="ECO:0007669"/>
    <property type="project" value="TreeGrafter"/>
</dbReference>
<keyword evidence="3" id="KW-1185">Reference proteome</keyword>
<feature type="binding site" evidence="1">
    <location>
        <position position="282"/>
    </location>
    <ligand>
        <name>Ca(2+)</name>
        <dbReference type="ChEBI" id="CHEBI:29108"/>
    </ligand>
</feature>
<feature type="binding site" evidence="1">
    <location>
        <position position="160"/>
    </location>
    <ligand>
        <name>Ca(2+)</name>
        <dbReference type="ChEBI" id="CHEBI:29108"/>
    </ligand>
</feature>
<feature type="binding site" evidence="1">
    <location>
        <position position="398"/>
    </location>
    <ligand>
        <name>Ca(2+)</name>
        <dbReference type="ChEBI" id="CHEBI:29108"/>
    </ligand>
</feature>
<keyword evidence="1" id="KW-0106">Calcium</keyword>
<gene>
    <name evidence="2" type="ORF">AFUS01_LOCUS37981</name>
</gene>
<dbReference type="OrthoDB" id="25028at2759"/>
<evidence type="ECO:0000313" key="3">
    <source>
        <dbReference type="Proteomes" id="UP000708208"/>
    </source>
</evidence>